<sequence length="443" mass="51181">MISRLHSISACLTPTSIVTSSEQNWNTLFLSSNVIAEIMAERYGLDKSSIANSTKKNDSLAVRLAVGETQIIHETRQFLIDNGVKLDSFSQALSTTKRSKKIILVKNLPIKTHEHDLKILFEKYGKLEKIILPPYGHCALIVFEYPQEARQAFKQLSFRKFKDNTPLYLEWAPGNVLSEQIKQEEKQIESLVEEEEINNQQEEICTLFVKNLNFDTTDEDLEKHFSPIGPCRAYVAKKKDPKRPGQLLSMGYGFIEYSSIKLLNEALKQLQHSQLQDHQLELKRSERTMKSNQQIKSNKRKRQLEKEQHTSKILVKNIPFQANIKEIRELFRVFGELKFVRMPKKIDDEHHRGFGFVDFVSKNDAKNAFEALCHSTHLYGRRLVLEWADEENDTIEGLRKKTAAEFELNSSGKRLKRSELLGGLRKMGGNDQISERKTTEEEE</sequence>
<proteinExistence type="predicted"/>
<dbReference type="CDD" id="cd12318">
    <property type="entry name" value="RRM5_RBM19_like"/>
    <property type="match status" value="1"/>
</dbReference>
<dbReference type="InterPro" id="IPR034423">
    <property type="entry name" value="RBM19_RRM5"/>
</dbReference>
<dbReference type="EMBL" id="CAJOBE010005119">
    <property type="protein sequence ID" value="CAF3961336.1"/>
    <property type="molecule type" value="Genomic_DNA"/>
</dbReference>
<evidence type="ECO:0000256" key="2">
    <source>
        <dbReference type="PROSITE-ProRule" id="PRU00176"/>
    </source>
</evidence>
<evidence type="ECO:0000256" key="4">
    <source>
        <dbReference type="SAM" id="MobiDB-lite"/>
    </source>
</evidence>
<dbReference type="Pfam" id="PF00076">
    <property type="entry name" value="RRM_1"/>
    <property type="match status" value="3"/>
</dbReference>
<dbReference type="Gene3D" id="3.30.70.330">
    <property type="match status" value="3"/>
</dbReference>
<dbReference type="InterPro" id="IPR000504">
    <property type="entry name" value="RRM_dom"/>
</dbReference>
<reference evidence="6" key="1">
    <citation type="submission" date="2021-02" db="EMBL/GenBank/DDBJ databases">
        <authorList>
            <person name="Nowell W R."/>
        </authorList>
    </citation>
    <scope>NUCLEOTIDE SEQUENCE</scope>
</reference>
<dbReference type="InterPro" id="IPR034421">
    <property type="entry name" value="RBM19_RRM6"/>
</dbReference>
<dbReference type="SMART" id="SM00360">
    <property type="entry name" value="RRM"/>
    <property type="match status" value="3"/>
</dbReference>
<feature type="compositionally biased region" description="Basic and acidic residues" evidence="4">
    <location>
        <begin position="433"/>
        <end position="443"/>
    </location>
</feature>
<feature type="region of interest" description="Disordered" evidence="4">
    <location>
        <begin position="424"/>
        <end position="443"/>
    </location>
</feature>
<dbReference type="CDD" id="cd12571">
    <property type="entry name" value="RRM6_RBM19"/>
    <property type="match status" value="1"/>
</dbReference>
<accession>A0A819L6W4</accession>
<dbReference type="Proteomes" id="UP000663874">
    <property type="component" value="Unassembled WGS sequence"/>
</dbReference>
<keyword evidence="3" id="KW-0175">Coiled coil</keyword>
<dbReference type="InterPro" id="IPR035979">
    <property type="entry name" value="RBD_domain_sf"/>
</dbReference>
<dbReference type="SUPFAM" id="SSF54928">
    <property type="entry name" value="RNA-binding domain, RBD"/>
    <property type="match status" value="3"/>
</dbReference>
<dbReference type="GO" id="GO:0003723">
    <property type="term" value="F:RNA binding"/>
    <property type="evidence" value="ECO:0007669"/>
    <property type="project" value="UniProtKB-UniRule"/>
</dbReference>
<keyword evidence="1 2" id="KW-0694">RNA-binding</keyword>
<protein>
    <recommendedName>
        <fullName evidence="5">RRM domain-containing protein</fullName>
    </recommendedName>
</protein>
<evidence type="ECO:0000313" key="6">
    <source>
        <dbReference type="EMBL" id="CAF3961336.1"/>
    </source>
</evidence>
<evidence type="ECO:0000256" key="1">
    <source>
        <dbReference type="ARBA" id="ARBA00022884"/>
    </source>
</evidence>
<comment type="caution">
    <text evidence="6">The sequence shown here is derived from an EMBL/GenBank/DDBJ whole genome shotgun (WGS) entry which is preliminary data.</text>
</comment>
<dbReference type="PANTHER" id="PTHR10352">
    <property type="entry name" value="EUKARYOTIC TRANSLATION INITIATION FACTOR 3 SUBUNIT G"/>
    <property type="match status" value="1"/>
</dbReference>
<evidence type="ECO:0000259" key="5">
    <source>
        <dbReference type="PROSITE" id="PS50102"/>
    </source>
</evidence>
<dbReference type="PROSITE" id="PS50102">
    <property type="entry name" value="RRM"/>
    <property type="match status" value="3"/>
</dbReference>
<gene>
    <name evidence="6" type="ORF">FNK824_LOCUS23795</name>
</gene>
<name>A0A819L6W4_9BILA</name>
<dbReference type="AlphaFoldDB" id="A0A819L6W4"/>
<evidence type="ECO:0000256" key="3">
    <source>
        <dbReference type="SAM" id="Coils"/>
    </source>
</evidence>
<evidence type="ECO:0000313" key="7">
    <source>
        <dbReference type="Proteomes" id="UP000663874"/>
    </source>
</evidence>
<organism evidence="6 7">
    <name type="scientific">Rotaria sordida</name>
    <dbReference type="NCBI Taxonomy" id="392033"/>
    <lineage>
        <taxon>Eukaryota</taxon>
        <taxon>Metazoa</taxon>
        <taxon>Spiralia</taxon>
        <taxon>Gnathifera</taxon>
        <taxon>Rotifera</taxon>
        <taxon>Eurotatoria</taxon>
        <taxon>Bdelloidea</taxon>
        <taxon>Philodinida</taxon>
        <taxon>Philodinidae</taxon>
        <taxon>Rotaria</taxon>
    </lineage>
</organism>
<feature type="coiled-coil region" evidence="3">
    <location>
        <begin position="174"/>
        <end position="201"/>
    </location>
</feature>
<feature type="domain" description="RRM" evidence="5">
    <location>
        <begin position="101"/>
        <end position="174"/>
    </location>
</feature>
<dbReference type="InterPro" id="IPR012677">
    <property type="entry name" value="Nucleotide-bd_a/b_plait_sf"/>
</dbReference>
<feature type="domain" description="RRM" evidence="5">
    <location>
        <begin position="205"/>
        <end position="287"/>
    </location>
</feature>
<feature type="domain" description="RRM" evidence="5">
    <location>
        <begin position="311"/>
        <end position="390"/>
    </location>
</feature>
<feature type="region of interest" description="Disordered" evidence="4">
    <location>
        <begin position="282"/>
        <end position="308"/>
    </location>
</feature>